<keyword evidence="1" id="KW-0472">Membrane</keyword>
<keyword evidence="1" id="KW-0812">Transmembrane</keyword>
<gene>
    <name evidence="2" type="ORF">AWM70_02070</name>
</gene>
<sequence length="73" mass="8581">MLLIAKNPAGCKISRTKISSMQTMDLNRRILLQIHFFLWITAMDLYTLFTCATLREVPNRKHEMTRLPAQQFI</sequence>
<dbReference type="AlphaFoldDB" id="A0A1B1MWG2"/>
<protein>
    <submittedName>
        <fullName evidence="2">Uncharacterized protein</fullName>
    </submittedName>
</protein>
<keyword evidence="1" id="KW-1133">Transmembrane helix</keyword>
<name>A0A1B1MWG2_9BACL</name>
<evidence type="ECO:0000256" key="1">
    <source>
        <dbReference type="SAM" id="Phobius"/>
    </source>
</evidence>
<accession>A0A1B1MWG2</accession>
<evidence type="ECO:0000313" key="3">
    <source>
        <dbReference type="Proteomes" id="UP000092573"/>
    </source>
</evidence>
<evidence type="ECO:0000313" key="2">
    <source>
        <dbReference type="EMBL" id="ANS73516.1"/>
    </source>
</evidence>
<reference evidence="2 3" key="1">
    <citation type="submission" date="2016-01" db="EMBL/GenBank/DDBJ databases">
        <title>Complete Genome Sequence of Paenibacillus yonginensis DCY84, a novel Plant Growth-Promoting Bacteria with Elicitation of Induced Systemic Resistance.</title>
        <authorList>
            <person name="Kim Y.J."/>
            <person name="Yang D.C."/>
            <person name="Sukweenadhi J."/>
        </authorList>
    </citation>
    <scope>NUCLEOTIDE SEQUENCE [LARGE SCALE GENOMIC DNA]</scope>
    <source>
        <strain evidence="2 3">DCY84</strain>
    </source>
</reference>
<proteinExistence type="predicted"/>
<feature type="transmembrane region" description="Helical" evidence="1">
    <location>
        <begin position="30"/>
        <end position="54"/>
    </location>
</feature>
<keyword evidence="3" id="KW-1185">Reference proteome</keyword>
<dbReference type="EMBL" id="CP014167">
    <property type="protein sequence ID" value="ANS73516.1"/>
    <property type="molecule type" value="Genomic_DNA"/>
</dbReference>
<dbReference type="Proteomes" id="UP000092573">
    <property type="component" value="Chromosome"/>
</dbReference>
<dbReference type="KEGG" id="pyg:AWM70_02070"/>
<dbReference type="STRING" id="1462996.AWM70_02070"/>
<organism evidence="2 3">
    <name type="scientific">Paenibacillus yonginensis</name>
    <dbReference type="NCBI Taxonomy" id="1462996"/>
    <lineage>
        <taxon>Bacteria</taxon>
        <taxon>Bacillati</taxon>
        <taxon>Bacillota</taxon>
        <taxon>Bacilli</taxon>
        <taxon>Bacillales</taxon>
        <taxon>Paenibacillaceae</taxon>
        <taxon>Paenibacillus</taxon>
    </lineage>
</organism>